<protein>
    <recommendedName>
        <fullName evidence="3">Immunogenic protein</fullName>
    </recommendedName>
</protein>
<dbReference type="PROSITE" id="PS51257">
    <property type="entry name" value="PROKAR_LIPOPROTEIN"/>
    <property type="match status" value="1"/>
</dbReference>
<keyword evidence="1" id="KW-0732">Signal</keyword>
<gene>
    <name evidence="2" type="ORF">CNLFYP112_00607</name>
</gene>
<sequence>MRKLFRITLVTFMLLSLFGCSQKEPSEVKKHAETDFLEEQKVREDEATVISTYDVTDPEFVEEYSEQNKLVTKVKYYEMSDGTWKTDTHTYKYRLEITGRMNGAAKDRTFVFLSNLEDITFGQAWKASGLSSNTADYFEEEEAKLVAVK</sequence>
<feature type="signal peptide" evidence="1">
    <location>
        <begin position="1"/>
        <end position="23"/>
    </location>
</feature>
<name>A0A6N2WBE0_9FIRM</name>
<organism evidence="2">
    <name type="scientific">[Clostridium] nexile</name>
    <dbReference type="NCBI Taxonomy" id="29361"/>
    <lineage>
        <taxon>Bacteria</taxon>
        <taxon>Bacillati</taxon>
        <taxon>Bacillota</taxon>
        <taxon>Clostridia</taxon>
        <taxon>Lachnospirales</taxon>
        <taxon>Lachnospiraceae</taxon>
        <taxon>Tyzzerella</taxon>
    </lineage>
</organism>
<evidence type="ECO:0008006" key="3">
    <source>
        <dbReference type="Google" id="ProtNLM"/>
    </source>
</evidence>
<evidence type="ECO:0000313" key="2">
    <source>
        <dbReference type="EMBL" id="VYT36596.1"/>
    </source>
</evidence>
<proteinExistence type="predicted"/>
<dbReference type="AlphaFoldDB" id="A0A6N2WBE0"/>
<feature type="chain" id="PRO_5027057029" description="Immunogenic protein" evidence="1">
    <location>
        <begin position="24"/>
        <end position="149"/>
    </location>
</feature>
<dbReference type="EMBL" id="CACRTG010000043">
    <property type="protein sequence ID" value="VYT36596.1"/>
    <property type="molecule type" value="Genomic_DNA"/>
</dbReference>
<evidence type="ECO:0000256" key="1">
    <source>
        <dbReference type="SAM" id="SignalP"/>
    </source>
</evidence>
<accession>A0A6N2WBE0</accession>
<reference evidence="2" key="1">
    <citation type="submission" date="2019-11" db="EMBL/GenBank/DDBJ databases">
        <authorList>
            <person name="Feng L."/>
        </authorList>
    </citation>
    <scope>NUCLEOTIDE SEQUENCE</scope>
    <source>
        <strain evidence="2">CnexileLFYP112</strain>
    </source>
</reference>